<dbReference type="InterPro" id="IPR023614">
    <property type="entry name" value="Porin_dom_sf"/>
</dbReference>
<dbReference type="Gene3D" id="2.40.160.10">
    <property type="entry name" value="Porin"/>
    <property type="match status" value="1"/>
</dbReference>
<dbReference type="GO" id="GO:0008308">
    <property type="term" value="F:voltage-gated monoatomic anion channel activity"/>
    <property type="evidence" value="ECO:0007669"/>
    <property type="project" value="InterPro"/>
</dbReference>
<dbReference type="Pfam" id="PF01459">
    <property type="entry name" value="Porin_3"/>
    <property type="match status" value="1"/>
</dbReference>
<accession>A0A7J7HXQ0</accession>
<proteinExistence type="inferred from homology"/>
<dbReference type="PANTHER" id="PTHR11743">
    <property type="entry name" value="VOLTAGE-DEPENDENT ANION-SELECTIVE CHANNEL"/>
    <property type="match status" value="1"/>
</dbReference>
<dbReference type="InterPro" id="IPR001925">
    <property type="entry name" value="Porin_Euk"/>
</dbReference>
<reference evidence="2 3" key="2">
    <citation type="submission" date="2020-07" db="EMBL/GenBank/DDBJ databases">
        <title>Genome assembly of wild tea tree DASZ reveals pedigree and selection history of tea varieties.</title>
        <authorList>
            <person name="Zhang W."/>
        </authorList>
    </citation>
    <scope>NUCLEOTIDE SEQUENCE [LARGE SCALE GENOMIC DNA]</scope>
    <source>
        <strain evidence="3">cv. G240</strain>
        <tissue evidence="2">Leaf</tissue>
    </source>
</reference>
<protein>
    <submittedName>
        <fullName evidence="2">Uncharacterized protein</fullName>
    </submittedName>
</protein>
<dbReference type="CDD" id="cd07306">
    <property type="entry name" value="Porin3_VDAC"/>
    <property type="match status" value="1"/>
</dbReference>
<comment type="similarity">
    <text evidence="1">Belongs to the eukaryotic mitochondrial porin (TC 1.B.8.1) family.</text>
</comment>
<gene>
    <name evidence="2" type="ORF">HYC85_004845</name>
</gene>
<organism evidence="2 3">
    <name type="scientific">Camellia sinensis</name>
    <name type="common">Tea plant</name>
    <name type="synonym">Thea sinensis</name>
    <dbReference type="NCBI Taxonomy" id="4442"/>
    <lineage>
        <taxon>Eukaryota</taxon>
        <taxon>Viridiplantae</taxon>
        <taxon>Streptophyta</taxon>
        <taxon>Embryophyta</taxon>
        <taxon>Tracheophyta</taxon>
        <taxon>Spermatophyta</taxon>
        <taxon>Magnoliopsida</taxon>
        <taxon>eudicotyledons</taxon>
        <taxon>Gunneridae</taxon>
        <taxon>Pentapetalae</taxon>
        <taxon>asterids</taxon>
        <taxon>Ericales</taxon>
        <taxon>Theaceae</taxon>
        <taxon>Camellia</taxon>
    </lineage>
</organism>
<dbReference type="InterPro" id="IPR027246">
    <property type="entry name" value="Porin_Euk/Tom40"/>
</dbReference>
<comment type="caution">
    <text evidence="2">The sequence shown here is derived from an EMBL/GenBank/DDBJ whole genome shotgun (WGS) entry which is preliminary data.</text>
</comment>
<keyword evidence="3" id="KW-1185">Reference proteome</keyword>
<sequence length="312" mass="34082">MDGPKLARGPGWLSPFRPKPEPKLRPWAWAWAIILKSDSSACLRPALRTHSRLEARPAQDPLLDVATADLSRCKEDSLQGGLQGGVARRGFGLQTYTPKARLHQAYRSGPFRIFSTRVMLNNHQFIITTDTLIGVLICRVEVELQYLHDYVGISAGAGLTTTPLLNFSGVLGSGFFSIGTDISFDVGARQFAKYNAGLSFNTAILITSLTLNDKGDTLRASCHHTISPLTDTAIAAELTHKFLRNETTLTFGTQHAFFPITLVKARASSNGRLGALVQQELFPSFLLTVAGDVDVWDVMRSAKLGLSLAFRP</sequence>
<dbReference type="AlphaFoldDB" id="A0A7J7HXQ0"/>
<dbReference type="EMBL" id="JACBKZ010000002">
    <property type="protein sequence ID" value="KAF5957620.1"/>
    <property type="molecule type" value="Genomic_DNA"/>
</dbReference>
<dbReference type="GO" id="GO:0005741">
    <property type="term" value="C:mitochondrial outer membrane"/>
    <property type="evidence" value="ECO:0007669"/>
    <property type="project" value="InterPro"/>
</dbReference>
<evidence type="ECO:0000313" key="2">
    <source>
        <dbReference type="EMBL" id="KAF5957620.1"/>
    </source>
</evidence>
<evidence type="ECO:0000256" key="1">
    <source>
        <dbReference type="ARBA" id="ARBA00009624"/>
    </source>
</evidence>
<dbReference type="Proteomes" id="UP000593564">
    <property type="component" value="Unassembled WGS sequence"/>
</dbReference>
<reference evidence="3" key="1">
    <citation type="journal article" date="2020" name="Nat. Commun.">
        <title>Genome assembly of wild tea tree DASZ reveals pedigree and selection history of tea varieties.</title>
        <authorList>
            <person name="Zhang W."/>
            <person name="Zhang Y."/>
            <person name="Qiu H."/>
            <person name="Guo Y."/>
            <person name="Wan H."/>
            <person name="Zhang X."/>
            <person name="Scossa F."/>
            <person name="Alseekh S."/>
            <person name="Zhang Q."/>
            <person name="Wang P."/>
            <person name="Xu L."/>
            <person name="Schmidt M.H."/>
            <person name="Jia X."/>
            <person name="Li D."/>
            <person name="Zhu A."/>
            <person name="Guo F."/>
            <person name="Chen W."/>
            <person name="Ni D."/>
            <person name="Usadel B."/>
            <person name="Fernie A.R."/>
            <person name="Wen W."/>
        </authorList>
    </citation>
    <scope>NUCLEOTIDE SEQUENCE [LARGE SCALE GENOMIC DNA]</scope>
    <source>
        <strain evidence="3">cv. G240</strain>
    </source>
</reference>
<dbReference type="PANTHER" id="PTHR11743:SF78">
    <property type="entry name" value="MITOCHONDRIAL OUTER MEMBRANE PROTEIN PORIN OF 36 KDA-LIKE"/>
    <property type="match status" value="1"/>
</dbReference>
<evidence type="ECO:0000313" key="3">
    <source>
        <dbReference type="Proteomes" id="UP000593564"/>
    </source>
</evidence>
<name>A0A7J7HXQ0_CAMSI</name>